<evidence type="ECO:0000313" key="2">
    <source>
        <dbReference type="Proteomes" id="UP001144372"/>
    </source>
</evidence>
<proteinExistence type="predicted"/>
<organism evidence="1 2">
    <name type="scientific">Desulforhabdus amnigena</name>
    <dbReference type="NCBI Taxonomy" id="40218"/>
    <lineage>
        <taxon>Bacteria</taxon>
        <taxon>Pseudomonadati</taxon>
        <taxon>Thermodesulfobacteriota</taxon>
        <taxon>Syntrophobacteria</taxon>
        <taxon>Syntrophobacterales</taxon>
        <taxon>Syntrophobacteraceae</taxon>
        <taxon>Desulforhabdus</taxon>
    </lineage>
</organism>
<dbReference type="AlphaFoldDB" id="A0A9W6FWM3"/>
<sequence>MKWISGRELHGRFQGDISKIIEPVRQGVITPYLLAEPMTWSDPDEHQGAHRLLPTRSDRSKYDTLQWLRFRRAKLREWLNQSDDEIRAADEWMERIPIRDPVQRRARKQKELADVNRDIEKFENELEPAKIWRILKQSDLSPAKEEQLKALLLESYYLTEEVEKIDRDKKPPQKARKRDAKAAANEEVREFAKKKYQEGFKMEIIVDLPEIRKIYKKHQVEIPSLSYLRKLIQGPGKPGRPRKE</sequence>
<keyword evidence="2" id="KW-1185">Reference proteome</keyword>
<accession>A0A9W6FWM3</accession>
<evidence type="ECO:0000313" key="1">
    <source>
        <dbReference type="EMBL" id="GLI36173.1"/>
    </source>
</evidence>
<gene>
    <name evidence="1" type="ORF">DAMNIGENAA_36060</name>
</gene>
<comment type="caution">
    <text evidence="1">The sequence shown here is derived from an EMBL/GenBank/DDBJ whole genome shotgun (WGS) entry which is preliminary data.</text>
</comment>
<reference evidence="1" key="1">
    <citation type="submission" date="2022-12" db="EMBL/GenBank/DDBJ databases">
        <title>Reference genome sequencing for broad-spectrum identification of bacterial and archaeal isolates by mass spectrometry.</title>
        <authorList>
            <person name="Sekiguchi Y."/>
            <person name="Tourlousse D.M."/>
        </authorList>
    </citation>
    <scope>NUCLEOTIDE SEQUENCE</scope>
    <source>
        <strain evidence="1">ASRB1</strain>
    </source>
</reference>
<name>A0A9W6FWM3_9BACT</name>
<dbReference type="EMBL" id="BSDR01000001">
    <property type="protein sequence ID" value="GLI36173.1"/>
    <property type="molecule type" value="Genomic_DNA"/>
</dbReference>
<dbReference type="Proteomes" id="UP001144372">
    <property type="component" value="Unassembled WGS sequence"/>
</dbReference>
<protein>
    <submittedName>
        <fullName evidence="1">Uncharacterized protein</fullName>
    </submittedName>
</protein>
<dbReference type="RefSeq" id="WP_281796391.1">
    <property type="nucleotide sequence ID" value="NZ_BSDR01000001.1"/>
</dbReference>